<organism evidence="3 5">
    <name type="scientific">Phytophthora infestans</name>
    <name type="common">Potato late blight agent</name>
    <name type="synonym">Botrytis infestans</name>
    <dbReference type="NCBI Taxonomy" id="4787"/>
    <lineage>
        <taxon>Eukaryota</taxon>
        <taxon>Sar</taxon>
        <taxon>Stramenopiles</taxon>
        <taxon>Oomycota</taxon>
        <taxon>Peronosporomycetes</taxon>
        <taxon>Peronosporales</taxon>
        <taxon>Peronosporaceae</taxon>
        <taxon>Phytophthora</taxon>
    </lineage>
</organism>
<sequence length="992" mass="110218">MRGGRSGSRHHVYSFPDPSSFHEPSVHHGKMRSGPQGSAVDIALGLSVEIVHAITVHQNKMMFQSPIGVMKEIVWDYSEKSVRFVLDDGSTSPTFVFPVLTELEAHFTAILALPDLEKPPEQIYIGVLIGQNLPSPIQQRRAIAGFNQPAMLPMAKRRELLRSEQPVRNATSRERLGLEFIRSGFLCFTCSIGSDLRGLTLGVQQLRVFPTPDCHDRSACLFSYSYETLESCEVAGTRLELRFRPTPQLAKQPSYLVFQSLESQHIREAIWYLRNGTYMDASLRQLLSSPRSSNAGIHRGEVLMFFGDTDSLRQRIDACCRVIGCENLVGCNDRSCSRQDEASSSSHVMINYEDLSPTHPNTSRVLTTSGLCEFHASCLSVSPTEASTRQKPRDKPPVPKTMQPLTALLQSTHYARMFKLQGQLLKRQNARTFHLRKTWHPKFVVLFETPVGGFLCYYDKITHCPGMTEAPRERRIIDLSSVLCIRPVSSSSPVSRSSHTNSPTMHAFDVVTLYRTWTFAALEPELYEIWLHVLTECVEKHATIAPDKTLRLPVKLAMTGHTSPTEATSLEISAHGVSFCTGHEEEVVLSTWYYTDLEKWSVVFQQGYLCCLLKCRSPAPASPGSPRTSVRDTVTQDFLFRTTEASTICLAIEFYVGKCMAKLEVLAGKFLEENRAQKSKSELVVDPVATKRDTAMPKLQTQLVREHPIETVSLAPVGSPDYPQDRSAEMPAQATPKENVLNGSLSTVGVNAAPTATETGCVKDGIVSPTALDQRSDALPLLILEDPVRETMPTNFPLTILYGSPSDNSTMTTIDTIVDEPQTMQESTCSLPITHLRDTLNDRHDVDTSDEDGVALGILSSEQQSHTNSMLETWKPHSLLVIATSRMAMDAEAVSPPPPLRLTFNRPWPAESHDENDNTQHLPPRPAEEVEEDDRTSECDVSDRSDVFKSCASEAEPLVDAVSSFYQPPPASEEPYILPPAGCSHEVFEDAK</sequence>
<accession>A0A833RTD6</accession>
<protein>
    <submittedName>
        <fullName evidence="4">PH domain-containing protein</fullName>
    </submittedName>
    <submittedName>
        <fullName evidence="3">Pleckstrin homology domain-containing protein</fullName>
    </submittedName>
</protein>
<feature type="domain" description="PH" evidence="2">
    <location>
        <begin position="417"/>
        <end position="539"/>
    </location>
</feature>
<dbReference type="Proteomes" id="UP000704712">
    <property type="component" value="Unassembled WGS sequence"/>
</dbReference>
<comment type="caution">
    <text evidence="3">The sequence shown here is derived from an EMBL/GenBank/DDBJ whole genome shotgun (WGS) entry which is preliminary data.</text>
</comment>
<dbReference type="InterPro" id="IPR011993">
    <property type="entry name" value="PH-like_dom_sf"/>
</dbReference>
<dbReference type="EMBL" id="JAACNO010002944">
    <property type="protein sequence ID" value="KAF4129533.1"/>
    <property type="molecule type" value="Genomic_DNA"/>
</dbReference>
<evidence type="ECO:0000313" key="5">
    <source>
        <dbReference type="Proteomes" id="UP000602510"/>
    </source>
</evidence>
<evidence type="ECO:0000259" key="2">
    <source>
        <dbReference type="PROSITE" id="PS50003"/>
    </source>
</evidence>
<keyword evidence="5" id="KW-1185">Reference proteome</keyword>
<dbReference type="PROSITE" id="PS50003">
    <property type="entry name" value="PH_DOMAIN"/>
    <property type="match status" value="1"/>
</dbReference>
<dbReference type="EMBL" id="WSZM01000465">
    <property type="protein sequence ID" value="KAF4032772.1"/>
    <property type="molecule type" value="Genomic_DNA"/>
</dbReference>
<dbReference type="SUPFAM" id="SSF50729">
    <property type="entry name" value="PH domain-like"/>
    <property type="match status" value="1"/>
</dbReference>
<evidence type="ECO:0000313" key="3">
    <source>
        <dbReference type="EMBL" id="KAF4032772.1"/>
    </source>
</evidence>
<gene>
    <name evidence="3" type="ORF">GN244_ATG15340</name>
    <name evidence="4" type="ORF">GN958_ATG21269</name>
</gene>
<evidence type="ECO:0000256" key="1">
    <source>
        <dbReference type="SAM" id="MobiDB-lite"/>
    </source>
</evidence>
<dbReference type="AlphaFoldDB" id="A0A833RTD6"/>
<dbReference type="InterPro" id="IPR001849">
    <property type="entry name" value="PH_domain"/>
</dbReference>
<feature type="region of interest" description="Disordered" evidence="1">
    <location>
        <begin position="1"/>
        <end position="34"/>
    </location>
</feature>
<dbReference type="Gene3D" id="2.30.29.30">
    <property type="entry name" value="Pleckstrin-homology domain (PH domain)/Phosphotyrosine-binding domain (PTB)"/>
    <property type="match status" value="1"/>
</dbReference>
<reference evidence="3" key="1">
    <citation type="submission" date="2020-04" db="EMBL/GenBank/DDBJ databases">
        <title>Hybrid Assembly of Korean Phytophthora infestans isolates.</title>
        <authorList>
            <person name="Prokchorchik M."/>
            <person name="Lee Y."/>
            <person name="Seo J."/>
            <person name="Cho J.-H."/>
            <person name="Park Y.-E."/>
            <person name="Jang D.-C."/>
            <person name="Im J.-S."/>
            <person name="Choi J.-G."/>
            <person name="Park H.-J."/>
            <person name="Lee G.-B."/>
            <person name="Lee Y.-G."/>
            <person name="Hong S.-Y."/>
            <person name="Cho K."/>
            <person name="Sohn K.H."/>
        </authorList>
    </citation>
    <scope>NUCLEOTIDE SEQUENCE</scope>
    <source>
        <strain evidence="3">KR_1_A1</strain>
        <strain evidence="4">KR_2_A2</strain>
    </source>
</reference>
<dbReference type="Pfam" id="PF00169">
    <property type="entry name" value="PH"/>
    <property type="match status" value="1"/>
</dbReference>
<dbReference type="Proteomes" id="UP000602510">
    <property type="component" value="Unassembled WGS sequence"/>
</dbReference>
<feature type="region of interest" description="Disordered" evidence="1">
    <location>
        <begin position="893"/>
        <end position="944"/>
    </location>
</feature>
<proteinExistence type="predicted"/>
<dbReference type="CDD" id="cd00821">
    <property type="entry name" value="PH"/>
    <property type="match status" value="1"/>
</dbReference>
<name>A0A833RTD6_PHYIN</name>
<dbReference type="SMART" id="SM00233">
    <property type="entry name" value="PH"/>
    <property type="match status" value="1"/>
</dbReference>
<evidence type="ECO:0000313" key="4">
    <source>
        <dbReference type="EMBL" id="KAF4129533.1"/>
    </source>
</evidence>